<comment type="caution">
    <text evidence="2">The sequence shown here is derived from an EMBL/GenBank/DDBJ whole genome shotgun (WGS) entry which is preliminary data.</text>
</comment>
<dbReference type="eggNOG" id="COG0354">
    <property type="taxonomic scope" value="Bacteria"/>
</dbReference>
<dbReference type="InterPro" id="IPR017703">
    <property type="entry name" value="YgfZ/GCV_T_CS"/>
</dbReference>
<dbReference type="RefSeq" id="WP_043800930.1">
    <property type="nucleotide sequence ID" value="NZ_AVCH01000053.1"/>
</dbReference>
<name>A0A091BLI7_9GAMM</name>
<dbReference type="STRING" id="1384054.N790_04425"/>
<dbReference type="Gene3D" id="3.30.1360.120">
    <property type="entry name" value="Probable tRNA modification gtpase trme, domain 1"/>
    <property type="match status" value="1"/>
</dbReference>
<proteinExistence type="predicted"/>
<keyword evidence="3" id="KW-1185">Reference proteome</keyword>
<sequence>MSFKPNLAANACHPLPGHGILEVSGPDAAAFLQAQAMNDVAALAPGRWHWNGLLTPKGRVIALFALVHAAPSRFLMVLPDFPAEELASRMKRFVFRSKVVLQPLPWVAAAGPSPAFAAADAVLDGGDGGLALDMGGEDGPRCLWLLPSGHPSLAAPDAAVASAWHAADLAHGLPRLPEGQREAWTPQMLSLERLAAFSLKKGCYPGQEIVARTHYLGQAKRGLVRLAGESLQPGLAVDAAGQAVGTVVCATGDGREALAVLGADAPGDLAAGGQPCRRLPLREGLRRPA</sequence>
<accession>A0A091BLI7</accession>
<dbReference type="Gene3D" id="2.40.30.160">
    <property type="match status" value="1"/>
</dbReference>
<evidence type="ECO:0000313" key="2">
    <source>
        <dbReference type="EMBL" id="KFN51674.1"/>
    </source>
</evidence>
<dbReference type="Proteomes" id="UP000029392">
    <property type="component" value="Unassembled WGS sequence"/>
</dbReference>
<dbReference type="InterPro" id="IPR045179">
    <property type="entry name" value="YgfZ/GcvT"/>
</dbReference>
<dbReference type="AlphaFoldDB" id="A0A091BLI7"/>
<organism evidence="2 3">
    <name type="scientific">Arenimonas malthae CC-JY-1</name>
    <dbReference type="NCBI Taxonomy" id="1384054"/>
    <lineage>
        <taxon>Bacteria</taxon>
        <taxon>Pseudomonadati</taxon>
        <taxon>Pseudomonadota</taxon>
        <taxon>Gammaproteobacteria</taxon>
        <taxon>Lysobacterales</taxon>
        <taxon>Lysobacteraceae</taxon>
        <taxon>Arenimonas</taxon>
    </lineage>
</organism>
<reference evidence="2 3" key="1">
    <citation type="submission" date="2013-09" db="EMBL/GenBank/DDBJ databases">
        <title>Genome sequencing of Arenimonas malthae.</title>
        <authorList>
            <person name="Chen F."/>
            <person name="Wang G."/>
        </authorList>
    </citation>
    <scope>NUCLEOTIDE SEQUENCE [LARGE SCALE GENOMIC DNA]</scope>
    <source>
        <strain evidence="2 3">CC-JY-1</strain>
    </source>
</reference>
<evidence type="ECO:0000256" key="1">
    <source>
        <dbReference type="ARBA" id="ARBA00022946"/>
    </source>
</evidence>
<gene>
    <name evidence="2" type="ORF">N790_04425</name>
</gene>
<dbReference type="OrthoDB" id="9796287at2"/>
<dbReference type="EMBL" id="AVCH01000053">
    <property type="protein sequence ID" value="KFN51674.1"/>
    <property type="molecule type" value="Genomic_DNA"/>
</dbReference>
<evidence type="ECO:0000313" key="3">
    <source>
        <dbReference type="Proteomes" id="UP000029392"/>
    </source>
</evidence>
<dbReference type="InterPro" id="IPR027266">
    <property type="entry name" value="TrmE/GcvT-like"/>
</dbReference>
<dbReference type="PANTHER" id="PTHR22602:SF0">
    <property type="entry name" value="TRANSFERASE CAF17, MITOCHONDRIAL-RELATED"/>
    <property type="match status" value="1"/>
</dbReference>
<protein>
    <submittedName>
        <fullName evidence="2">Uncharacterized protein</fullName>
    </submittedName>
</protein>
<keyword evidence="1" id="KW-0809">Transit peptide</keyword>
<dbReference type="PANTHER" id="PTHR22602">
    <property type="entry name" value="TRANSFERASE CAF17, MITOCHONDRIAL-RELATED"/>
    <property type="match status" value="1"/>
</dbReference>
<dbReference type="SUPFAM" id="SSF103025">
    <property type="entry name" value="Folate-binding domain"/>
    <property type="match status" value="1"/>
</dbReference>
<dbReference type="NCBIfam" id="TIGR03317">
    <property type="entry name" value="ygfZ_signature"/>
    <property type="match status" value="1"/>
</dbReference>
<dbReference type="PATRIC" id="fig|1384054.3.peg.706"/>
<dbReference type="GO" id="GO:0016226">
    <property type="term" value="P:iron-sulfur cluster assembly"/>
    <property type="evidence" value="ECO:0007669"/>
    <property type="project" value="TreeGrafter"/>
</dbReference>